<evidence type="ECO:0000313" key="3">
    <source>
        <dbReference type="Proteomes" id="UP000003963"/>
    </source>
</evidence>
<accession>D9WG42</accession>
<dbReference type="STRING" id="457427.SSOG_02972"/>
<protein>
    <recommendedName>
        <fullName evidence="4">Secreted protein</fullName>
    </recommendedName>
</protein>
<dbReference type="EMBL" id="GG657754">
    <property type="protein sequence ID" value="EFL23258.1"/>
    <property type="molecule type" value="Genomic_DNA"/>
</dbReference>
<reference evidence="2 3" key="1">
    <citation type="submission" date="2009-02" db="EMBL/GenBank/DDBJ databases">
        <title>Annotation of Streptomyces hygroscopicus strain ATCC 53653.</title>
        <authorList>
            <consortium name="The Broad Institute Genome Sequencing Platform"/>
            <consortium name="Broad Institute Microbial Sequencing Center"/>
            <person name="Fischbach M."/>
            <person name="Godfrey P."/>
            <person name="Ward D."/>
            <person name="Young S."/>
            <person name="Zeng Q."/>
            <person name="Koehrsen M."/>
            <person name="Alvarado L."/>
            <person name="Berlin A.M."/>
            <person name="Bochicchio J."/>
            <person name="Borenstein D."/>
            <person name="Chapman S.B."/>
            <person name="Chen Z."/>
            <person name="Engels R."/>
            <person name="Freedman E."/>
            <person name="Gellesch M."/>
            <person name="Goldberg J."/>
            <person name="Griggs A."/>
            <person name="Gujja S."/>
            <person name="Heilman E.R."/>
            <person name="Heiman D.I."/>
            <person name="Hepburn T.A."/>
            <person name="Howarth C."/>
            <person name="Jen D."/>
            <person name="Larson L."/>
            <person name="Lewis B."/>
            <person name="Mehta T."/>
            <person name="Park D."/>
            <person name="Pearson M."/>
            <person name="Richards J."/>
            <person name="Roberts A."/>
            <person name="Saif S."/>
            <person name="Shea T.D."/>
            <person name="Shenoy N."/>
            <person name="Sisk P."/>
            <person name="Stolte C."/>
            <person name="Sykes S.N."/>
            <person name="Thomson T."/>
            <person name="Walk T."/>
            <person name="White J."/>
            <person name="Yandava C."/>
            <person name="Straight P."/>
            <person name="Clardy J."/>
            <person name="Hung D."/>
            <person name="Kolter R."/>
            <person name="Mekalanos J."/>
            <person name="Walker S."/>
            <person name="Walsh C.T."/>
            <person name="Wieland-Brown L.C."/>
            <person name="Haas B."/>
            <person name="Nusbaum C."/>
            <person name="Birren B."/>
        </authorList>
    </citation>
    <scope>NUCLEOTIDE SEQUENCE [LARGE SCALE GENOMIC DNA]</scope>
    <source>
        <strain evidence="2 3">ATCC 53653</strain>
    </source>
</reference>
<evidence type="ECO:0000256" key="1">
    <source>
        <dbReference type="SAM" id="SignalP"/>
    </source>
</evidence>
<name>D9WG42_9ACTN</name>
<sequence length="190" mass="20126">MRRTTLAVGGALLAVVVAVAAFAFARTGGEASQRSDQGGSWKGGATPEWMSGQMGIRIPAGASEQRAGYRTGSRYDVGLLSFALPEAKADAFLARLVPDDQDMIKNYHPEAGGYAPSAGFGHLGLPEPETLVKGLRKINFCPDAATSPEGKRLRYCVELYAQTLAPDRTRIYLRSTIEPGLTPPPATSGT</sequence>
<dbReference type="Proteomes" id="UP000003963">
    <property type="component" value="Unassembled WGS sequence"/>
</dbReference>
<dbReference type="AlphaFoldDB" id="D9WG42"/>
<dbReference type="OrthoDB" id="4204758at2"/>
<feature type="signal peptide" evidence="1">
    <location>
        <begin position="1"/>
        <end position="25"/>
    </location>
</feature>
<evidence type="ECO:0000313" key="2">
    <source>
        <dbReference type="EMBL" id="EFL23258.1"/>
    </source>
</evidence>
<dbReference type="HOGENOM" id="CLU_1239547_0_0_11"/>
<keyword evidence="1" id="KW-0732">Signal</keyword>
<dbReference type="RefSeq" id="WP_009715077.1">
    <property type="nucleotide sequence ID" value="NZ_GG657754.1"/>
</dbReference>
<keyword evidence="3" id="KW-1185">Reference proteome</keyword>
<feature type="chain" id="PRO_5003131248" description="Secreted protein" evidence="1">
    <location>
        <begin position="26"/>
        <end position="190"/>
    </location>
</feature>
<organism evidence="2 3">
    <name type="scientific">Streptomyces himastatinicus ATCC 53653</name>
    <dbReference type="NCBI Taxonomy" id="457427"/>
    <lineage>
        <taxon>Bacteria</taxon>
        <taxon>Bacillati</taxon>
        <taxon>Actinomycetota</taxon>
        <taxon>Actinomycetes</taxon>
        <taxon>Kitasatosporales</taxon>
        <taxon>Streptomycetaceae</taxon>
        <taxon>Streptomyces</taxon>
        <taxon>Streptomyces violaceusniger group</taxon>
    </lineage>
</organism>
<gene>
    <name evidence="2" type="ORF">SSOG_02972</name>
</gene>
<proteinExistence type="predicted"/>
<evidence type="ECO:0008006" key="4">
    <source>
        <dbReference type="Google" id="ProtNLM"/>
    </source>
</evidence>